<feature type="transmembrane region" description="Helical" evidence="8">
    <location>
        <begin position="84"/>
        <end position="103"/>
    </location>
</feature>
<evidence type="ECO:0000313" key="9">
    <source>
        <dbReference type="EMBL" id="KEF60663.1"/>
    </source>
</evidence>
<proteinExistence type="inferred from homology"/>
<keyword evidence="5 8" id="KW-1133">Transmembrane helix</keyword>
<keyword evidence="4 8" id="KW-0812">Transmembrane</keyword>
<keyword evidence="6 8" id="KW-0472">Membrane</keyword>
<feature type="transmembrane region" description="Helical" evidence="8">
    <location>
        <begin position="48"/>
        <end position="72"/>
    </location>
</feature>
<dbReference type="Pfam" id="PF07690">
    <property type="entry name" value="MFS_1"/>
    <property type="match status" value="1"/>
</dbReference>
<dbReference type="HOGENOM" id="CLU_1138009_0_0_1"/>
<dbReference type="InterPro" id="IPR011701">
    <property type="entry name" value="MFS"/>
</dbReference>
<dbReference type="GO" id="GO:0022857">
    <property type="term" value="F:transmembrane transporter activity"/>
    <property type="evidence" value="ECO:0007669"/>
    <property type="project" value="InterPro"/>
</dbReference>
<dbReference type="GO" id="GO:0005886">
    <property type="term" value="C:plasma membrane"/>
    <property type="evidence" value="ECO:0007669"/>
    <property type="project" value="TreeGrafter"/>
</dbReference>
<evidence type="ECO:0000256" key="4">
    <source>
        <dbReference type="ARBA" id="ARBA00022692"/>
    </source>
</evidence>
<protein>
    <recommendedName>
        <fullName evidence="11">Major facilitator superfamily (MFS) profile domain-containing protein</fullName>
    </recommendedName>
</protein>
<feature type="transmembrane region" description="Helical" evidence="8">
    <location>
        <begin position="186"/>
        <end position="204"/>
    </location>
</feature>
<dbReference type="EMBL" id="AMGV01000002">
    <property type="protein sequence ID" value="KEF60663.1"/>
    <property type="molecule type" value="Genomic_DNA"/>
</dbReference>
<dbReference type="SUPFAM" id="SSF103473">
    <property type="entry name" value="MFS general substrate transporter"/>
    <property type="match status" value="1"/>
</dbReference>
<evidence type="ECO:0000256" key="1">
    <source>
        <dbReference type="ARBA" id="ARBA00004141"/>
    </source>
</evidence>
<evidence type="ECO:0000256" key="5">
    <source>
        <dbReference type="ARBA" id="ARBA00022989"/>
    </source>
</evidence>
<dbReference type="VEuPathDB" id="FungiDB:A1O9_02224"/>
<accession>A0A072PMU7</accession>
<evidence type="ECO:0000256" key="6">
    <source>
        <dbReference type="ARBA" id="ARBA00023136"/>
    </source>
</evidence>
<comment type="similarity">
    <text evidence="2">Belongs to the major facilitator superfamily.</text>
</comment>
<dbReference type="InterPro" id="IPR036259">
    <property type="entry name" value="MFS_trans_sf"/>
</dbReference>
<sequence length="244" mass="27086">MLIDLVICNLVLLCERPGFISIANAVFAIGTSIGPFVGGALAQNQWRWVFYLNVPIGVVSLTFLFVFLNVTSTKQTLSEILRRFDFIGSFLSIPSTVAILFALNTTGAVHPRSSWRDSAIAFLSTSIHATFNHHFSQHVNEITNPQVREVFSGGNAYEHGNKAFITSLDPTSQWQVVHVFARRLTMVWTVGMVLCVVNFLPIILEKSIDMRKELNSKVGLEDRPYAKSLAVEEVKRNGIASSTV</sequence>
<evidence type="ECO:0000256" key="8">
    <source>
        <dbReference type="SAM" id="Phobius"/>
    </source>
</evidence>
<dbReference type="AlphaFoldDB" id="A0A072PMU7"/>
<evidence type="ECO:0000313" key="10">
    <source>
        <dbReference type="Proteomes" id="UP000027920"/>
    </source>
</evidence>
<evidence type="ECO:0000256" key="2">
    <source>
        <dbReference type="ARBA" id="ARBA00008335"/>
    </source>
</evidence>
<dbReference type="Proteomes" id="UP000027920">
    <property type="component" value="Unassembled WGS sequence"/>
</dbReference>
<comment type="caution">
    <text evidence="9">The sequence shown here is derived from an EMBL/GenBank/DDBJ whole genome shotgun (WGS) entry which is preliminary data.</text>
</comment>
<dbReference type="RefSeq" id="XP_013263253.1">
    <property type="nucleotide sequence ID" value="XM_013407799.1"/>
</dbReference>
<dbReference type="GeneID" id="25277169"/>
<dbReference type="OrthoDB" id="10021397at2759"/>
<reference evidence="9 10" key="1">
    <citation type="submission" date="2013-03" db="EMBL/GenBank/DDBJ databases">
        <title>The Genome Sequence of Exophiala aquamarina CBS 119918.</title>
        <authorList>
            <consortium name="The Broad Institute Genomics Platform"/>
            <person name="Cuomo C."/>
            <person name="de Hoog S."/>
            <person name="Gorbushina A."/>
            <person name="Walker B."/>
            <person name="Young S.K."/>
            <person name="Zeng Q."/>
            <person name="Gargeya S."/>
            <person name="Fitzgerald M."/>
            <person name="Haas B."/>
            <person name="Abouelleil A."/>
            <person name="Allen A.W."/>
            <person name="Alvarado L."/>
            <person name="Arachchi H.M."/>
            <person name="Berlin A.M."/>
            <person name="Chapman S.B."/>
            <person name="Gainer-Dewar J."/>
            <person name="Goldberg J."/>
            <person name="Griggs A."/>
            <person name="Gujja S."/>
            <person name="Hansen M."/>
            <person name="Howarth C."/>
            <person name="Imamovic A."/>
            <person name="Ireland A."/>
            <person name="Larimer J."/>
            <person name="McCowan C."/>
            <person name="Murphy C."/>
            <person name="Pearson M."/>
            <person name="Poon T.W."/>
            <person name="Priest M."/>
            <person name="Roberts A."/>
            <person name="Saif S."/>
            <person name="Shea T."/>
            <person name="Sisk P."/>
            <person name="Sykes S."/>
            <person name="Wortman J."/>
            <person name="Nusbaum C."/>
            <person name="Birren B."/>
        </authorList>
    </citation>
    <scope>NUCLEOTIDE SEQUENCE [LARGE SCALE GENOMIC DNA]</scope>
    <source>
        <strain evidence="9 10">CBS 119918</strain>
    </source>
</reference>
<evidence type="ECO:0000256" key="3">
    <source>
        <dbReference type="ARBA" id="ARBA00022448"/>
    </source>
</evidence>
<name>A0A072PMU7_9EURO</name>
<dbReference type="PANTHER" id="PTHR23501">
    <property type="entry name" value="MAJOR FACILITATOR SUPERFAMILY"/>
    <property type="match status" value="1"/>
</dbReference>
<feature type="transmembrane region" description="Helical" evidence="8">
    <location>
        <begin position="21"/>
        <end position="42"/>
    </location>
</feature>
<keyword evidence="7" id="KW-0325">Glycoprotein</keyword>
<dbReference type="PANTHER" id="PTHR23501:SF187">
    <property type="entry name" value="MAJOR FACILITATOR SUPERFAMILY (MFS) PROFILE DOMAIN-CONTAINING PROTEIN"/>
    <property type="match status" value="1"/>
</dbReference>
<evidence type="ECO:0000256" key="7">
    <source>
        <dbReference type="ARBA" id="ARBA00023180"/>
    </source>
</evidence>
<organism evidence="9 10">
    <name type="scientific">Exophiala aquamarina CBS 119918</name>
    <dbReference type="NCBI Taxonomy" id="1182545"/>
    <lineage>
        <taxon>Eukaryota</taxon>
        <taxon>Fungi</taxon>
        <taxon>Dikarya</taxon>
        <taxon>Ascomycota</taxon>
        <taxon>Pezizomycotina</taxon>
        <taxon>Eurotiomycetes</taxon>
        <taxon>Chaetothyriomycetidae</taxon>
        <taxon>Chaetothyriales</taxon>
        <taxon>Herpotrichiellaceae</taxon>
        <taxon>Exophiala</taxon>
    </lineage>
</organism>
<gene>
    <name evidence="9" type="ORF">A1O9_02224</name>
</gene>
<keyword evidence="3" id="KW-0813">Transport</keyword>
<comment type="subcellular location">
    <subcellularLocation>
        <location evidence="1">Membrane</location>
        <topology evidence="1">Multi-pass membrane protein</topology>
    </subcellularLocation>
</comment>
<keyword evidence="10" id="KW-1185">Reference proteome</keyword>
<dbReference type="Gene3D" id="1.20.1720.10">
    <property type="entry name" value="Multidrug resistance protein D"/>
    <property type="match status" value="1"/>
</dbReference>
<evidence type="ECO:0008006" key="11">
    <source>
        <dbReference type="Google" id="ProtNLM"/>
    </source>
</evidence>